<evidence type="ECO:0000313" key="2">
    <source>
        <dbReference type="Proteomes" id="UP000252118"/>
    </source>
</evidence>
<name>A0A366EQ12_9BACI</name>
<dbReference type="EMBL" id="QNRJ01000006">
    <property type="protein sequence ID" value="RBP04461.1"/>
    <property type="molecule type" value="Genomic_DNA"/>
</dbReference>
<evidence type="ECO:0000313" key="1">
    <source>
        <dbReference type="EMBL" id="RBP04461.1"/>
    </source>
</evidence>
<dbReference type="RefSeq" id="WP_113969660.1">
    <property type="nucleotide sequence ID" value="NZ_QNRJ01000006.1"/>
</dbReference>
<reference evidence="1 2" key="1">
    <citation type="submission" date="2018-06" db="EMBL/GenBank/DDBJ databases">
        <title>Freshwater and sediment microbial communities from various areas in North America, analyzing microbe dynamics in response to fracking.</title>
        <authorList>
            <person name="Lamendella R."/>
        </authorList>
    </citation>
    <scope>NUCLEOTIDE SEQUENCE [LARGE SCALE GENOMIC DNA]</scope>
    <source>
        <strain evidence="1 2">97B</strain>
    </source>
</reference>
<dbReference type="OrthoDB" id="2313808at2"/>
<sequence>MENISAEEKQQSIEAFLSIIRKSENALAHMKPGAPQTKLLEKRLKAARIGADVLDARWEGKGKGLDVSKKDLKEAKEVLEGLLLTLPSFLEKLKSGSGQRTYIERRIKAFQIAVSYLNDSVN</sequence>
<proteinExistence type="predicted"/>
<dbReference type="Proteomes" id="UP000252118">
    <property type="component" value="Unassembled WGS sequence"/>
</dbReference>
<dbReference type="AlphaFoldDB" id="A0A366EQ12"/>
<protein>
    <submittedName>
        <fullName evidence="1">Uncharacterized protein</fullName>
    </submittedName>
</protein>
<accession>A0A366EQ12</accession>
<gene>
    <name evidence="1" type="ORF">DET59_106253</name>
</gene>
<organism evidence="1 2">
    <name type="scientific">Rossellomorea aquimaris</name>
    <dbReference type="NCBI Taxonomy" id="189382"/>
    <lineage>
        <taxon>Bacteria</taxon>
        <taxon>Bacillati</taxon>
        <taxon>Bacillota</taxon>
        <taxon>Bacilli</taxon>
        <taxon>Bacillales</taxon>
        <taxon>Bacillaceae</taxon>
        <taxon>Rossellomorea</taxon>
    </lineage>
</organism>
<comment type="caution">
    <text evidence="1">The sequence shown here is derived from an EMBL/GenBank/DDBJ whole genome shotgun (WGS) entry which is preliminary data.</text>
</comment>